<dbReference type="Proteomes" id="UP000815325">
    <property type="component" value="Unassembled WGS sequence"/>
</dbReference>
<name>A0ABQ7GUC9_DUNSA</name>
<feature type="compositionally biased region" description="Basic residues" evidence="2">
    <location>
        <begin position="275"/>
        <end position="299"/>
    </location>
</feature>
<feature type="compositionally biased region" description="Low complexity" evidence="2">
    <location>
        <begin position="613"/>
        <end position="633"/>
    </location>
</feature>
<dbReference type="EMBL" id="MU069586">
    <property type="protein sequence ID" value="KAF5838225.1"/>
    <property type="molecule type" value="Genomic_DNA"/>
</dbReference>
<feature type="region of interest" description="Disordered" evidence="2">
    <location>
        <begin position="391"/>
        <end position="417"/>
    </location>
</feature>
<sequence length="759" mass="79547">MEKQVQAAELAMHMQQQAELKRALATTDSALSKCKADVAQLTGRASHLAQQLQQAHERAGKLETAADAAKERAVHAQQQAREAEAQQETYQQECDALREQAELAQKQAAAGFACGVQQASASAAALVKALRDKYFQASLIASPSSWHVHHDHRQQQQQQQVGSATTEACAEQNISKGAVVSPGGDGRRAQGVLALHSNMGRVAGGIGSAQHGDSLGQGPPWLQASHSLVASAAYEDAFGLKLCRLSHEGLMGAFQEYSKRQGQLDIAALIQQHHDHQHSHGQPHHDHQHHSRQHSRGQPHHAFLAASTTSISAAKAMSQQEPLPEGAWAERGAANSSRCAAACGAADSSTIAEWGADVCLELLWLEGCLLLALVEGRQAQQQQQQQQQKQQQGLRLKERGAANAGWEEDAGQEGVEGEKRVLQASAEGGTHKQGVLEGNAAKELVGQMMRAMARDRKLLQQRVHQLEAQASPHSSRIPTTHAHSLTTSPTSLPARRVLSAQPSAPLMPSSVLQHQPRMHSASAATGRKSIAAALATAAGAPLAAAVAAAPGRQQLLQQQQQQQQQVALDGHAHMQAAHHGLLVAPSNGSAGGQGLTALGQMGVRSSGQGSTEPASPSSSATPAPAPAPAAASSHLGASGNRGADQLNKADYDDDVWNVLEALEESSLRSSRGLHGLRSASGRGGMHGGSHCVGRGGLEGVMAGKRGLESRGSGRGPRGTGFLTPGPGQALGFQPRAQLSPGQAFVAKYREAGSGERGRT</sequence>
<keyword evidence="4" id="KW-1185">Reference proteome</keyword>
<feature type="region of interest" description="Disordered" evidence="2">
    <location>
        <begin position="583"/>
        <end position="646"/>
    </location>
</feature>
<evidence type="ECO:0000313" key="4">
    <source>
        <dbReference type="Proteomes" id="UP000815325"/>
    </source>
</evidence>
<reference evidence="3" key="1">
    <citation type="submission" date="2017-08" db="EMBL/GenBank/DDBJ databases">
        <authorList>
            <person name="Polle J.E."/>
            <person name="Barry K."/>
            <person name="Cushman J."/>
            <person name="Schmutz J."/>
            <person name="Tran D."/>
            <person name="Hathwaick L.T."/>
            <person name="Yim W.C."/>
            <person name="Jenkins J."/>
            <person name="Mckie-Krisberg Z.M."/>
            <person name="Prochnik S."/>
            <person name="Lindquist E."/>
            <person name="Dockter R.B."/>
            <person name="Adam C."/>
            <person name="Molina H."/>
            <person name="Bunkerborg J."/>
            <person name="Jin E."/>
            <person name="Buchheim M."/>
            <person name="Magnuson J."/>
        </authorList>
    </citation>
    <scope>NUCLEOTIDE SEQUENCE</scope>
    <source>
        <strain evidence="3">CCAP 19/18</strain>
    </source>
</reference>
<feature type="region of interest" description="Disordered" evidence="2">
    <location>
        <begin position="707"/>
        <end position="734"/>
    </location>
</feature>
<feature type="region of interest" description="Disordered" evidence="2">
    <location>
        <begin position="468"/>
        <end position="492"/>
    </location>
</feature>
<feature type="region of interest" description="Disordered" evidence="2">
    <location>
        <begin position="272"/>
        <end position="299"/>
    </location>
</feature>
<gene>
    <name evidence="3" type="ORF">DUNSADRAFT_3205</name>
</gene>
<feature type="compositionally biased region" description="Polar residues" evidence="2">
    <location>
        <begin position="471"/>
        <end position="491"/>
    </location>
</feature>
<proteinExistence type="predicted"/>
<protein>
    <submittedName>
        <fullName evidence="3">Uncharacterized protein</fullName>
    </submittedName>
</protein>
<evidence type="ECO:0000313" key="3">
    <source>
        <dbReference type="EMBL" id="KAF5838225.1"/>
    </source>
</evidence>
<comment type="caution">
    <text evidence="3">The sequence shown here is derived from an EMBL/GenBank/DDBJ whole genome shotgun (WGS) entry which is preliminary data.</text>
</comment>
<organism evidence="3 4">
    <name type="scientific">Dunaliella salina</name>
    <name type="common">Green alga</name>
    <name type="synonym">Protococcus salinus</name>
    <dbReference type="NCBI Taxonomy" id="3046"/>
    <lineage>
        <taxon>Eukaryota</taxon>
        <taxon>Viridiplantae</taxon>
        <taxon>Chlorophyta</taxon>
        <taxon>core chlorophytes</taxon>
        <taxon>Chlorophyceae</taxon>
        <taxon>CS clade</taxon>
        <taxon>Chlamydomonadales</taxon>
        <taxon>Dunaliellaceae</taxon>
        <taxon>Dunaliella</taxon>
    </lineage>
</organism>
<accession>A0ABQ7GUC9</accession>
<evidence type="ECO:0000256" key="2">
    <source>
        <dbReference type="SAM" id="MobiDB-lite"/>
    </source>
</evidence>
<keyword evidence="1" id="KW-0175">Coiled coil</keyword>
<feature type="compositionally biased region" description="Polar residues" evidence="2">
    <location>
        <begin position="603"/>
        <end position="612"/>
    </location>
</feature>
<feature type="coiled-coil region" evidence="1">
    <location>
        <begin position="38"/>
        <end position="107"/>
    </location>
</feature>
<evidence type="ECO:0000256" key="1">
    <source>
        <dbReference type="SAM" id="Coils"/>
    </source>
</evidence>